<feature type="chain" id="PRO_5034745722" evidence="1">
    <location>
        <begin position="25"/>
        <end position="553"/>
    </location>
</feature>
<protein>
    <submittedName>
        <fullName evidence="4">GH3 domain containing</fullName>
    </submittedName>
</protein>
<dbReference type="GO" id="GO:0005737">
    <property type="term" value="C:cytoplasm"/>
    <property type="evidence" value="ECO:0007669"/>
    <property type="project" value="TreeGrafter"/>
</dbReference>
<dbReference type="PANTHER" id="PTHR31901">
    <property type="entry name" value="GH3 DOMAIN-CONTAINING PROTEIN"/>
    <property type="match status" value="1"/>
</dbReference>
<feature type="domain" description="GH3 C-terminal" evidence="3">
    <location>
        <begin position="434"/>
        <end position="527"/>
    </location>
</feature>
<dbReference type="InterPro" id="IPR055378">
    <property type="entry name" value="GH3_C"/>
</dbReference>
<sequence length="553" mass="60988">MFLAGLLATLLALALLLWVWHCHSGRTGPWGAGGGLEWPCWLVLRHWLVLQVLGRAMGRQRQHLEQGCKDVWQSQECFLRRRLEGTGVPEPDLDTFRKCRPLALHSSDGSNSPAQHLGPWALLFSGCSTDPALQGSMLCLDVLSRAHSEALSPRGTANFSWAPGRSLPAITWPLTTLCCTPVEAGTAPSRATALYVQLLFALRQRALRVLEAGLFSELYDALGLLRTNWEGLAQDLASGSLDTQLELPVRTRHRLDTLLAPDAARAAELRAECTRGWDGIARRLWPQLRVVVAAQPSSEQLYKDVLQAAECQGLPFYSPFYGTAGALLGVNLWPEQPDAHYLLCPGWTFCEFLPAGQGSQGPPETLLLADVCQGHEYELVLTAQAGLDRCCVGEVLKVAGFYNQCPMVEPMRRLSQTLSVRGEGIPEDGFYRSLRRAVALWPGARLVDYVCAESSLLGASSGACAPHYQVFMELQGLRDLSEGQRYKLDQCLQEDFPVYKSFRFKGSIGQVQLHLVAVGAFLELRDTVDFPAPMARVLRDTNPLHFIQSKVIS</sequence>
<dbReference type="InterPro" id="IPR055377">
    <property type="entry name" value="GH3_M"/>
</dbReference>
<keyword evidence="5" id="KW-1185">Reference proteome</keyword>
<dbReference type="Pfam" id="PF23571">
    <property type="entry name" value="GH3_M"/>
    <property type="match status" value="1"/>
</dbReference>
<evidence type="ECO:0000259" key="3">
    <source>
        <dbReference type="Pfam" id="PF23572"/>
    </source>
</evidence>
<dbReference type="Ensembl" id="ENSPCET00000003490.1">
    <property type="protein sequence ID" value="ENSPCEP00000003379.1"/>
    <property type="gene ID" value="ENSPCEG00000002719.1"/>
</dbReference>
<keyword evidence="1" id="KW-0732">Signal</keyword>
<evidence type="ECO:0000256" key="1">
    <source>
        <dbReference type="SAM" id="SignalP"/>
    </source>
</evidence>
<dbReference type="Pfam" id="PF23572">
    <property type="entry name" value="GH3_C"/>
    <property type="match status" value="1"/>
</dbReference>
<dbReference type="PANTHER" id="PTHR31901:SF9">
    <property type="entry name" value="GH3 DOMAIN-CONTAINING PROTEIN"/>
    <property type="match status" value="1"/>
</dbReference>
<feature type="domain" description="GH3 middle" evidence="2">
    <location>
        <begin position="341"/>
        <end position="413"/>
    </location>
</feature>
<dbReference type="AlphaFoldDB" id="A0A8C8VFA7"/>
<evidence type="ECO:0000259" key="2">
    <source>
        <dbReference type="Pfam" id="PF23571"/>
    </source>
</evidence>
<dbReference type="GO" id="GO:0016881">
    <property type="term" value="F:acid-amino acid ligase activity"/>
    <property type="evidence" value="ECO:0007669"/>
    <property type="project" value="TreeGrafter"/>
</dbReference>
<accession>A0A8C8VFA7</accession>
<reference evidence="4" key="1">
    <citation type="submission" date="2025-08" db="UniProtKB">
        <authorList>
            <consortium name="Ensembl"/>
        </authorList>
    </citation>
    <scope>IDENTIFICATION</scope>
</reference>
<evidence type="ECO:0000313" key="4">
    <source>
        <dbReference type="Ensembl" id="ENSPCEP00000003379.1"/>
    </source>
</evidence>
<evidence type="ECO:0000313" key="5">
    <source>
        <dbReference type="Proteomes" id="UP000694393"/>
    </source>
</evidence>
<organism evidence="4 5">
    <name type="scientific">Pelusios castaneus</name>
    <name type="common">West African mud turtle</name>
    <dbReference type="NCBI Taxonomy" id="367368"/>
    <lineage>
        <taxon>Eukaryota</taxon>
        <taxon>Metazoa</taxon>
        <taxon>Chordata</taxon>
        <taxon>Craniata</taxon>
        <taxon>Vertebrata</taxon>
        <taxon>Euteleostomi</taxon>
        <taxon>Archelosauria</taxon>
        <taxon>Testudinata</taxon>
        <taxon>Testudines</taxon>
        <taxon>Pleurodira</taxon>
        <taxon>Pelomedusidae</taxon>
        <taxon>Pelusios</taxon>
    </lineage>
</organism>
<name>A0A8C8VFA7_9SAUR</name>
<reference evidence="4" key="2">
    <citation type="submission" date="2025-09" db="UniProtKB">
        <authorList>
            <consortium name="Ensembl"/>
        </authorList>
    </citation>
    <scope>IDENTIFICATION</scope>
</reference>
<dbReference type="Proteomes" id="UP000694393">
    <property type="component" value="Unplaced"/>
</dbReference>
<dbReference type="Pfam" id="PF03321">
    <property type="entry name" value="GH3"/>
    <property type="match status" value="1"/>
</dbReference>
<proteinExistence type="predicted"/>
<feature type="signal peptide" evidence="1">
    <location>
        <begin position="1"/>
        <end position="24"/>
    </location>
</feature>
<dbReference type="InterPro" id="IPR004993">
    <property type="entry name" value="GH3"/>
</dbReference>